<evidence type="ECO:0000256" key="1">
    <source>
        <dbReference type="ARBA" id="ARBA00005854"/>
    </source>
</evidence>
<dbReference type="InterPro" id="IPR006139">
    <property type="entry name" value="D-isomer_2_OHA_DH_cat_dom"/>
</dbReference>
<evidence type="ECO:0000256" key="3">
    <source>
        <dbReference type="ARBA" id="ARBA00023027"/>
    </source>
</evidence>
<dbReference type="InterPro" id="IPR036291">
    <property type="entry name" value="NAD(P)-bd_dom_sf"/>
</dbReference>
<evidence type="ECO:0000259" key="5">
    <source>
        <dbReference type="Pfam" id="PF00389"/>
    </source>
</evidence>
<dbReference type="Proteomes" id="UP001233360">
    <property type="component" value="Unassembled WGS sequence"/>
</dbReference>
<proteinExistence type="inferred from homology"/>
<dbReference type="InterPro" id="IPR006140">
    <property type="entry name" value="D-isomer_DH_NAD-bd"/>
</dbReference>
<dbReference type="SUPFAM" id="SSF52283">
    <property type="entry name" value="Formate/glycerate dehydrogenase catalytic domain-like"/>
    <property type="match status" value="1"/>
</dbReference>
<feature type="domain" description="D-isomer specific 2-hydroxyacid dehydrogenase NAD-binding" evidence="6">
    <location>
        <begin position="113"/>
        <end position="294"/>
    </location>
</feature>
<gene>
    <name evidence="7" type="ORF">QE380_001951</name>
</gene>
<evidence type="ECO:0000259" key="6">
    <source>
        <dbReference type="Pfam" id="PF02826"/>
    </source>
</evidence>
<dbReference type="EMBL" id="JAUTBK010000002">
    <property type="protein sequence ID" value="MDQ1209028.1"/>
    <property type="molecule type" value="Genomic_DNA"/>
</dbReference>
<dbReference type="EC" id="1.1.1.29" evidence="7"/>
<dbReference type="InterPro" id="IPR050418">
    <property type="entry name" value="D-iso_2-hydroxyacid_DH_PdxB"/>
</dbReference>
<organism evidence="7 8">
    <name type="scientific">Acinetobacter baylyi</name>
    <dbReference type="NCBI Taxonomy" id="202950"/>
    <lineage>
        <taxon>Bacteria</taxon>
        <taxon>Pseudomonadati</taxon>
        <taxon>Pseudomonadota</taxon>
        <taxon>Gammaproteobacteria</taxon>
        <taxon>Moraxellales</taxon>
        <taxon>Moraxellaceae</taxon>
        <taxon>Acinetobacter</taxon>
    </lineage>
</organism>
<dbReference type="GO" id="GO:0008465">
    <property type="term" value="F:hydroxypyruvate reductase (NADH) activity"/>
    <property type="evidence" value="ECO:0007669"/>
    <property type="project" value="UniProtKB-EC"/>
</dbReference>
<dbReference type="SUPFAM" id="SSF51735">
    <property type="entry name" value="NAD(P)-binding Rossmann-fold domains"/>
    <property type="match status" value="1"/>
</dbReference>
<evidence type="ECO:0000313" key="7">
    <source>
        <dbReference type="EMBL" id="MDQ1209028.1"/>
    </source>
</evidence>
<dbReference type="PANTHER" id="PTHR43761:SF1">
    <property type="entry name" value="D-ISOMER SPECIFIC 2-HYDROXYACID DEHYDROGENASE CATALYTIC DOMAIN-CONTAINING PROTEIN-RELATED"/>
    <property type="match status" value="1"/>
</dbReference>
<dbReference type="InterPro" id="IPR029753">
    <property type="entry name" value="D-isomer_DH_CS"/>
</dbReference>
<evidence type="ECO:0000256" key="4">
    <source>
        <dbReference type="RuleBase" id="RU003719"/>
    </source>
</evidence>
<keyword evidence="2 4" id="KW-0560">Oxidoreductase</keyword>
<dbReference type="PROSITE" id="PS00671">
    <property type="entry name" value="D_2_HYDROXYACID_DH_3"/>
    <property type="match status" value="1"/>
</dbReference>
<dbReference type="Pfam" id="PF00389">
    <property type="entry name" value="2-Hacid_dh"/>
    <property type="match status" value="1"/>
</dbReference>
<reference evidence="7 8" key="1">
    <citation type="submission" date="2023-07" db="EMBL/GenBank/DDBJ databases">
        <title>Functional and genomic diversity of the sorghum phyllosphere microbiome.</title>
        <authorList>
            <person name="Shade A."/>
        </authorList>
    </citation>
    <scope>NUCLEOTIDE SEQUENCE [LARGE SCALE GENOMIC DNA]</scope>
    <source>
        <strain evidence="7 8">SORGH_AS_0887</strain>
    </source>
</reference>
<comment type="similarity">
    <text evidence="1 4">Belongs to the D-isomer specific 2-hydroxyacid dehydrogenase family.</text>
</comment>
<dbReference type="Pfam" id="PF02826">
    <property type="entry name" value="2-Hacid_dh_C"/>
    <property type="match status" value="1"/>
</dbReference>
<feature type="domain" description="D-isomer specific 2-hydroxyacid dehydrogenase catalytic" evidence="5">
    <location>
        <begin position="36"/>
        <end position="319"/>
    </location>
</feature>
<comment type="caution">
    <text evidence="7">The sequence shown here is derived from an EMBL/GenBank/DDBJ whole genome shotgun (WGS) entry which is preliminary data.</text>
</comment>
<protein>
    <submittedName>
        <fullName evidence="7">Glycerate dehydrogenase</fullName>
        <ecNumber evidence="7">1.1.1.29</ecNumber>
    </submittedName>
</protein>
<keyword evidence="8" id="KW-1185">Reference proteome</keyword>
<name>A0ABU0UWV7_ACIBI</name>
<sequence>MNEFKMTTPLKITCIEKYVLIQRDFQFDFPAHYTEYDQLTQHEFEQQVYDQDAIILSELAINATILKNNPNLKLVALCSTGYNHIDLALLQQHEVRVCNIRNYAGDAVAEHAFTMMIVLIKNFNLQLNAVKTGLWSQGSSAFYLASPMQELKNKTLVILGKGEIGRSLAQKASAFGMHVIFSERKNAPICRPGYVAFEDAIRQADILSLHCELNAQTQHLINTDTLAQLKKGSLLINVGRGELIDDIALIDAIKSGHLAGFATDTLDQEPPAIDHPLLQLQQDCPNVLITGHIAWATDEAQQRLFEVLQDNINKNVQGIEQNLV</sequence>
<evidence type="ECO:0000256" key="2">
    <source>
        <dbReference type="ARBA" id="ARBA00023002"/>
    </source>
</evidence>
<dbReference type="Gene3D" id="3.40.50.720">
    <property type="entry name" value="NAD(P)-binding Rossmann-like Domain"/>
    <property type="match status" value="2"/>
</dbReference>
<accession>A0ABU0UWV7</accession>
<dbReference type="PANTHER" id="PTHR43761">
    <property type="entry name" value="D-ISOMER SPECIFIC 2-HYDROXYACID DEHYDROGENASE FAMILY PROTEIN (AFU_ORTHOLOGUE AFUA_1G13630)"/>
    <property type="match status" value="1"/>
</dbReference>
<keyword evidence="3" id="KW-0520">NAD</keyword>
<evidence type="ECO:0000313" key="8">
    <source>
        <dbReference type="Proteomes" id="UP001233360"/>
    </source>
</evidence>